<evidence type="ECO:0000313" key="11">
    <source>
        <dbReference type="EMBL" id="KAJ4123000.1"/>
    </source>
</evidence>
<reference evidence="11" key="1">
    <citation type="submission" date="2022-09" db="EMBL/GenBank/DDBJ databases">
        <title>Fusarium specimens isolated from Avocado Roots.</title>
        <authorList>
            <person name="Stajich J."/>
            <person name="Roper C."/>
            <person name="Heimlech-Rivalta G."/>
        </authorList>
    </citation>
    <scope>NUCLEOTIDE SEQUENCE</scope>
    <source>
        <strain evidence="11">CF00095</strain>
    </source>
</reference>
<evidence type="ECO:0000313" key="12">
    <source>
        <dbReference type="Proteomes" id="UP001152024"/>
    </source>
</evidence>
<dbReference type="EMBL" id="JAOQBH010000018">
    <property type="protein sequence ID" value="KAJ4123000.1"/>
    <property type="molecule type" value="Genomic_DNA"/>
</dbReference>
<feature type="compositionally biased region" description="Polar residues" evidence="10">
    <location>
        <begin position="370"/>
        <end position="383"/>
    </location>
</feature>
<dbReference type="Proteomes" id="UP001152024">
    <property type="component" value="Unassembled WGS sequence"/>
</dbReference>
<evidence type="ECO:0000256" key="2">
    <source>
        <dbReference type="ARBA" id="ARBA00022598"/>
    </source>
</evidence>
<evidence type="ECO:0000256" key="7">
    <source>
        <dbReference type="ARBA" id="ARBA00033323"/>
    </source>
</evidence>
<feature type="region of interest" description="Disordered" evidence="10">
    <location>
        <begin position="334"/>
        <end position="383"/>
    </location>
</feature>
<evidence type="ECO:0000256" key="1">
    <source>
        <dbReference type="ARBA" id="ARBA00013160"/>
    </source>
</evidence>
<keyword evidence="12" id="KW-1185">Reference proteome</keyword>
<evidence type="ECO:0000256" key="5">
    <source>
        <dbReference type="ARBA" id="ARBA00022917"/>
    </source>
</evidence>
<comment type="catalytic activity">
    <reaction evidence="8 9">
        <text>tRNA(Tyr) + L-tyrosine + ATP = L-tyrosyl-tRNA(Tyr) + AMP + diphosphate + H(+)</text>
        <dbReference type="Rhea" id="RHEA:10220"/>
        <dbReference type="Rhea" id="RHEA-COMP:9706"/>
        <dbReference type="Rhea" id="RHEA-COMP:9707"/>
        <dbReference type="ChEBI" id="CHEBI:15378"/>
        <dbReference type="ChEBI" id="CHEBI:30616"/>
        <dbReference type="ChEBI" id="CHEBI:33019"/>
        <dbReference type="ChEBI" id="CHEBI:58315"/>
        <dbReference type="ChEBI" id="CHEBI:78442"/>
        <dbReference type="ChEBI" id="CHEBI:78536"/>
        <dbReference type="ChEBI" id="CHEBI:456215"/>
        <dbReference type="EC" id="6.1.1.1"/>
    </reaction>
</comment>
<keyword evidence="2 9" id="KW-0436">Ligase</keyword>
<comment type="caution">
    <text evidence="11">The sequence shown here is derived from an EMBL/GenBank/DDBJ whole genome shotgun (WGS) entry which is preliminary data.</text>
</comment>
<dbReference type="Gene3D" id="3.40.50.620">
    <property type="entry name" value="HUPs"/>
    <property type="match status" value="1"/>
</dbReference>
<evidence type="ECO:0000256" key="9">
    <source>
        <dbReference type="RuleBase" id="RU361234"/>
    </source>
</evidence>
<dbReference type="InterPro" id="IPR023617">
    <property type="entry name" value="Tyr-tRNA-ligase_arc/euk-type"/>
</dbReference>
<dbReference type="NCBIfam" id="TIGR00234">
    <property type="entry name" value="tyrS"/>
    <property type="match status" value="1"/>
</dbReference>
<dbReference type="NCBIfam" id="NF006330">
    <property type="entry name" value="PRK08560.1"/>
    <property type="match status" value="1"/>
</dbReference>
<dbReference type="Pfam" id="PF00579">
    <property type="entry name" value="tRNA-synt_1b"/>
    <property type="match status" value="1"/>
</dbReference>
<keyword evidence="4 9" id="KW-0067">ATP-binding</keyword>
<protein>
    <recommendedName>
        <fullName evidence="1 9">Tyrosine--tRNA ligase</fullName>
        <ecNumber evidence="1 9">6.1.1.1</ecNumber>
    </recommendedName>
    <alternativeName>
        <fullName evidence="7 9">Tyrosyl-tRNA synthetase</fullName>
    </alternativeName>
</protein>
<feature type="compositionally biased region" description="Basic residues" evidence="10">
    <location>
        <begin position="351"/>
        <end position="362"/>
    </location>
</feature>
<dbReference type="EC" id="6.1.1.1" evidence="1 9"/>
<dbReference type="PIRSF" id="PIRSF006588">
    <property type="entry name" value="TyrRS_arch_euk"/>
    <property type="match status" value="1"/>
</dbReference>
<dbReference type="InterPro" id="IPR050489">
    <property type="entry name" value="Tyr-tRNA_synthase"/>
</dbReference>
<gene>
    <name evidence="11" type="primary">TYS1_2</name>
    <name evidence="11" type="ORF">NW768_009992</name>
</gene>
<evidence type="ECO:0000256" key="3">
    <source>
        <dbReference type="ARBA" id="ARBA00022741"/>
    </source>
</evidence>
<evidence type="ECO:0000256" key="10">
    <source>
        <dbReference type="SAM" id="MobiDB-lite"/>
    </source>
</evidence>
<keyword evidence="6 9" id="KW-0030">Aminoacyl-tRNA synthetase</keyword>
<dbReference type="GO" id="GO:0004831">
    <property type="term" value="F:tyrosine-tRNA ligase activity"/>
    <property type="evidence" value="ECO:0007669"/>
    <property type="project" value="UniProtKB-EC"/>
</dbReference>
<organism evidence="11 12">
    <name type="scientific">Fusarium equiseti</name>
    <name type="common">Fusarium scirpi</name>
    <dbReference type="NCBI Taxonomy" id="61235"/>
    <lineage>
        <taxon>Eukaryota</taxon>
        <taxon>Fungi</taxon>
        <taxon>Dikarya</taxon>
        <taxon>Ascomycota</taxon>
        <taxon>Pezizomycotina</taxon>
        <taxon>Sordariomycetes</taxon>
        <taxon>Hypocreomycetidae</taxon>
        <taxon>Hypocreales</taxon>
        <taxon>Nectriaceae</taxon>
        <taxon>Fusarium</taxon>
        <taxon>Fusarium incarnatum-equiseti species complex</taxon>
    </lineage>
</organism>
<dbReference type="PRINTS" id="PR01040">
    <property type="entry name" value="TRNASYNTHTYR"/>
</dbReference>
<accession>A0ABQ8R1J4</accession>
<keyword evidence="3 9" id="KW-0547">Nucleotide-binding</keyword>
<dbReference type="InterPro" id="IPR002307">
    <property type="entry name" value="Tyr-tRNA-ligase"/>
</dbReference>
<keyword evidence="5 9" id="KW-0648">Protein biosynthesis</keyword>
<name>A0ABQ8R1J4_FUSEQ</name>
<evidence type="ECO:0000256" key="6">
    <source>
        <dbReference type="ARBA" id="ARBA00023146"/>
    </source>
</evidence>
<dbReference type="PANTHER" id="PTHR46264:SF4">
    <property type="entry name" value="TYROSINE--TRNA LIGASE, CYTOPLASMIC"/>
    <property type="match status" value="1"/>
</dbReference>
<proteinExistence type="inferred from homology"/>
<evidence type="ECO:0000256" key="8">
    <source>
        <dbReference type="ARBA" id="ARBA00048248"/>
    </source>
</evidence>
<dbReference type="InterPro" id="IPR002305">
    <property type="entry name" value="aa-tRNA-synth_Ic"/>
</dbReference>
<sequence length="383" mass="43116">MTPEQSLALIKANLAEILNPEIIDDVIINQKRPLKIYWGTATTGKPHCGYFVPMVKIAELLHAGCHVKILIADVHGFLDSLNVPFERIAPRTDYYQFIIKSLLRSIGVSTDRLEFVIGSSFQWSEAYNKDCRIIKRDTRLSTLRKAAAEVVKLDDDPLSGGLDYPVMQALDEEYLDVDAELGGVDQRKIFTFALDNLHKVGYRKRAHLMNALVPGLGQAQKMSSSEPTSKIGLLDTPEEVAKKLKKAICVPKEVEGNGVIAFIEHVIFRVLSLKGQVRFMVEQRDEEPLVYEDIVSLKQDYEQDILTPQMIKPALAKALNELLTPIRADFEKSEEWQQADRLGYPPEAKPIKAKKQKQKQAKPKKEDRTQPVQTLTPPTSASD</sequence>
<comment type="similarity">
    <text evidence="9">Belongs to the class-I aminoacyl-tRNA synthetase family.</text>
</comment>
<dbReference type="InterPro" id="IPR014729">
    <property type="entry name" value="Rossmann-like_a/b/a_fold"/>
</dbReference>
<dbReference type="Gene3D" id="1.10.240.10">
    <property type="entry name" value="Tyrosyl-Transfer RNA Synthetase"/>
    <property type="match status" value="1"/>
</dbReference>
<evidence type="ECO:0000256" key="4">
    <source>
        <dbReference type="ARBA" id="ARBA00022840"/>
    </source>
</evidence>
<dbReference type="PANTHER" id="PTHR46264">
    <property type="entry name" value="TYROSINE-TRNA LIGASE"/>
    <property type="match status" value="1"/>
</dbReference>
<dbReference type="SUPFAM" id="SSF52374">
    <property type="entry name" value="Nucleotidylyl transferase"/>
    <property type="match status" value="1"/>
</dbReference>